<protein>
    <recommendedName>
        <fullName evidence="7">BHLH domain-containing protein</fullName>
    </recommendedName>
</protein>
<dbReference type="GO" id="GO:0046983">
    <property type="term" value="F:protein dimerization activity"/>
    <property type="evidence" value="ECO:0007669"/>
    <property type="project" value="InterPro"/>
</dbReference>
<dbReference type="Proteomes" id="UP000813463">
    <property type="component" value="Chromosome 4"/>
</dbReference>
<dbReference type="KEGG" id="soe:110799769"/>
<evidence type="ECO:0000259" key="7">
    <source>
        <dbReference type="PROSITE" id="PS50888"/>
    </source>
</evidence>
<keyword evidence="5" id="KW-0539">Nucleus</keyword>
<dbReference type="AlphaFoldDB" id="A0A9R0J3U9"/>
<dbReference type="GO" id="GO:0003677">
    <property type="term" value="F:DNA binding"/>
    <property type="evidence" value="ECO:0007669"/>
    <property type="project" value="UniProtKB-KW"/>
</dbReference>
<keyword evidence="4" id="KW-0804">Transcription</keyword>
<dbReference type="GeneID" id="110799769"/>
<evidence type="ECO:0000256" key="1">
    <source>
        <dbReference type="ARBA" id="ARBA00004123"/>
    </source>
</evidence>
<keyword evidence="2" id="KW-0805">Transcription regulation</keyword>
<name>A0A9R0J3U9_SPIOL</name>
<reference evidence="9" key="2">
    <citation type="submission" date="2025-08" db="UniProtKB">
        <authorList>
            <consortium name="RefSeq"/>
        </authorList>
    </citation>
    <scope>IDENTIFICATION</scope>
    <source>
        <tissue evidence="9">Leaf</tissue>
    </source>
</reference>
<evidence type="ECO:0000256" key="5">
    <source>
        <dbReference type="ARBA" id="ARBA00023242"/>
    </source>
</evidence>
<dbReference type="InterPro" id="IPR036638">
    <property type="entry name" value="HLH_DNA-bd_sf"/>
</dbReference>
<dbReference type="SUPFAM" id="SSF47459">
    <property type="entry name" value="HLH, helix-loop-helix DNA-binding domain"/>
    <property type="match status" value="1"/>
</dbReference>
<evidence type="ECO:0000313" key="9">
    <source>
        <dbReference type="RefSeq" id="XP_021860729.2"/>
    </source>
</evidence>
<dbReference type="InterPro" id="IPR045843">
    <property type="entry name" value="IND-like"/>
</dbReference>
<dbReference type="PROSITE" id="PS50888">
    <property type="entry name" value="BHLH"/>
    <property type="match status" value="1"/>
</dbReference>
<dbReference type="RefSeq" id="XP_021860729.2">
    <property type="nucleotide sequence ID" value="XM_022005037.2"/>
</dbReference>
<dbReference type="CDD" id="cd11393">
    <property type="entry name" value="bHLH_AtbHLH_like"/>
    <property type="match status" value="1"/>
</dbReference>
<dbReference type="InterPro" id="IPR011598">
    <property type="entry name" value="bHLH_dom"/>
</dbReference>
<feature type="compositionally biased region" description="Low complexity" evidence="6">
    <location>
        <begin position="181"/>
        <end position="190"/>
    </location>
</feature>
<keyword evidence="3" id="KW-0238">DNA-binding</keyword>
<dbReference type="Gene3D" id="4.10.280.10">
    <property type="entry name" value="Helix-loop-helix DNA-binding domain"/>
    <property type="match status" value="1"/>
</dbReference>
<dbReference type="InterPro" id="IPR045239">
    <property type="entry name" value="bHLH95_bHLH"/>
</dbReference>
<evidence type="ECO:0000256" key="4">
    <source>
        <dbReference type="ARBA" id="ARBA00023163"/>
    </source>
</evidence>
<comment type="subcellular location">
    <subcellularLocation>
        <location evidence="1">Nucleus</location>
    </subcellularLocation>
</comment>
<proteinExistence type="predicted"/>
<feature type="domain" description="BHLH" evidence="7">
    <location>
        <begin position="228"/>
        <end position="279"/>
    </location>
</feature>
<organism evidence="8 9">
    <name type="scientific">Spinacia oleracea</name>
    <name type="common">Spinach</name>
    <dbReference type="NCBI Taxonomy" id="3562"/>
    <lineage>
        <taxon>Eukaryota</taxon>
        <taxon>Viridiplantae</taxon>
        <taxon>Streptophyta</taxon>
        <taxon>Embryophyta</taxon>
        <taxon>Tracheophyta</taxon>
        <taxon>Spermatophyta</taxon>
        <taxon>Magnoliopsida</taxon>
        <taxon>eudicotyledons</taxon>
        <taxon>Gunneridae</taxon>
        <taxon>Pentapetalae</taxon>
        <taxon>Caryophyllales</taxon>
        <taxon>Chenopodiaceae</taxon>
        <taxon>Chenopodioideae</taxon>
        <taxon>Anserineae</taxon>
        <taxon>Spinacia</taxon>
    </lineage>
</organism>
<dbReference type="GO" id="GO:0005634">
    <property type="term" value="C:nucleus"/>
    <property type="evidence" value="ECO:0007669"/>
    <property type="project" value="UniProtKB-SubCell"/>
</dbReference>
<evidence type="ECO:0000313" key="8">
    <source>
        <dbReference type="Proteomes" id="UP000813463"/>
    </source>
</evidence>
<evidence type="ECO:0000256" key="3">
    <source>
        <dbReference type="ARBA" id="ARBA00023125"/>
    </source>
</evidence>
<sequence length="368" mass="41999">MKNRSMHFGDSKAAYFFIYRQNDSPSLSLTNTCHFSSTYLPALLFFSYHCIFSFLRKQPFSLLFLKMEVASANSEVSFLSLLMAPETATIEEDDFYETTENFKNFLPPSSLPPSLPPLSDHDYCYYYQHANNNNNNNLHFISPPPEPYFLPPSPEFSTGLPDLLSFENFVELPPPSNMYSPLPQSQYLLSQPPPSLPQQQPPRDDYSLDSILDNYLKTSKQKRKSSSMSAPASQQQKTNRRGKLSEKIYCLGKLLPGGHRHRKNTADMLEEAKKYVLFLQAQVNSLKTMPTESRFTESRVRVKISRGIGELTKLSRQQLLRVVVNSPAAQIVMADEGWCLATAEQVELMKRIEARQKVIQQLMDSLPL</sequence>
<evidence type="ECO:0000256" key="2">
    <source>
        <dbReference type="ARBA" id="ARBA00023015"/>
    </source>
</evidence>
<dbReference type="SMART" id="SM00353">
    <property type="entry name" value="HLH"/>
    <property type="match status" value="1"/>
</dbReference>
<feature type="region of interest" description="Disordered" evidence="6">
    <location>
        <begin position="181"/>
        <end position="243"/>
    </location>
</feature>
<gene>
    <name evidence="9" type="primary">LOC110799769</name>
</gene>
<dbReference type="PANTHER" id="PTHR45914">
    <property type="entry name" value="TRANSCRIPTION FACTOR HEC3-RELATED"/>
    <property type="match status" value="1"/>
</dbReference>
<reference evidence="8" key="1">
    <citation type="journal article" date="2021" name="Nat. Commun.">
        <title>Genomic analyses provide insights into spinach domestication and the genetic basis of agronomic traits.</title>
        <authorList>
            <person name="Cai X."/>
            <person name="Sun X."/>
            <person name="Xu C."/>
            <person name="Sun H."/>
            <person name="Wang X."/>
            <person name="Ge C."/>
            <person name="Zhang Z."/>
            <person name="Wang Q."/>
            <person name="Fei Z."/>
            <person name="Jiao C."/>
            <person name="Wang Q."/>
        </authorList>
    </citation>
    <scope>NUCLEOTIDE SEQUENCE [LARGE SCALE GENOMIC DNA]</scope>
    <source>
        <strain evidence="8">cv. Varoflay</strain>
    </source>
</reference>
<keyword evidence="8" id="KW-1185">Reference proteome</keyword>
<feature type="compositionally biased region" description="Pro residues" evidence="6">
    <location>
        <begin position="191"/>
        <end position="200"/>
    </location>
</feature>
<feature type="compositionally biased region" description="Low complexity" evidence="6">
    <location>
        <begin position="226"/>
        <end position="236"/>
    </location>
</feature>
<dbReference type="GO" id="GO:0003700">
    <property type="term" value="F:DNA-binding transcription factor activity"/>
    <property type="evidence" value="ECO:0007669"/>
    <property type="project" value="InterPro"/>
</dbReference>
<dbReference type="PANTHER" id="PTHR45914:SF24">
    <property type="entry name" value="BHLH DOMAIN-CONTAINING PROTEIN"/>
    <property type="match status" value="1"/>
</dbReference>
<evidence type="ECO:0000256" key="6">
    <source>
        <dbReference type="SAM" id="MobiDB-lite"/>
    </source>
</evidence>
<accession>A0A9R0J3U9</accession>